<evidence type="ECO:0000256" key="2">
    <source>
        <dbReference type="ARBA" id="ARBA00022556"/>
    </source>
</evidence>
<keyword evidence="2" id="KW-0441">Lipid A biosynthesis</keyword>
<proteinExistence type="predicted"/>
<dbReference type="InterPro" id="IPR037157">
    <property type="entry name" value="Acetyltransf_C_sf"/>
</dbReference>
<accession>A0AAJ3VDW6</accession>
<dbReference type="InterPro" id="IPR001451">
    <property type="entry name" value="Hexapep"/>
</dbReference>
<evidence type="ECO:0000313" key="8">
    <source>
        <dbReference type="Proteomes" id="UP000229102"/>
    </source>
</evidence>
<gene>
    <name evidence="7" type="ORF">CTM53_02860</name>
</gene>
<dbReference type="SUPFAM" id="SSF51161">
    <property type="entry name" value="Trimeric LpxA-like enzymes"/>
    <property type="match status" value="1"/>
</dbReference>
<dbReference type="InterPro" id="IPR010137">
    <property type="entry name" value="Lipid_A_LpxA"/>
</dbReference>
<dbReference type="PANTHER" id="PTHR43480">
    <property type="entry name" value="ACYL-[ACYL-CARRIER-PROTEIN]--UDP-N-ACETYLGLUCOSAMINE O-ACYLTRANSFERASE"/>
    <property type="match status" value="1"/>
</dbReference>
<evidence type="ECO:0000256" key="4">
    <source>
        <dbReference type="ARBA" id="ARBA00023098"/>
    </source>
</evidence>
<keyword evidence="4" id="KW-0443">Lipid metabolism</keyword>
<dbReference type="GO" id="GO:0008780">
    <property type="term" value="F:acyl-[acyl-carrier-protein]-UDP-N-acetylglucosamine O-acyltransferase activity"/>
    <property type="evidence" value="ECO:0007669"/>
    <property type="project" value="InterPro"/>
</dbReference>
<protein>
    <submittedName>
        <fullName evidence="7">Acyl-ACP--UDP-N-acetylglucosamine O-acyltransferase</fullName>
    </submittedName>
</protein>
<dbReference type="Gene3D" id="1.20.1180.10">
    <property type="entry name" value="Udp N-acetylglucosamine O-acyltransferase, C-terminal domain"/>
    <property type="match status" value="1"/>
</dbReference>
<dbReference type="Pfam" id="PF13720">
    <property type="entry name" value="Acetyltransf_11"/>
    <property type="match status" value="1"/>
</dbReference>
<reference evidence="7 8" key="1">
    <citation type="submission" date="2017-11" db="EMBL/GenBank/DDBJ databases">
        <title>Genome sequencing of Prevotella intermedia KCOM 2698.</title>
        <authorList>
            <person name="Kook J.-K."/>
            <person name="Park S.-N."/>
            <person name="Lim Y.K."/>
        </authorList>
    </citation>
    <scope>NUCLEOTIDE SEQUENCE [LARGE SCALE GENOMIC DNA]</scope>
    <source>
        <strain evidence="7 8">KCOM 2698</strain>
    </source>
</reference>
<evidence type="ECO:0000259" key="6">
    <source>
        <dbReference type="Pfam" id="PF13720"/>
    </source>
</evidence>
<name>A0AAJ3VDW6_PREIN</name>
<dbReference type="GO" id="GO:0009245">
    <property type="term" value="P:lipid A biosynthetic process"/>
    <property type="evidence" value="ECO:0007669"/>
    <property type="project" value="UniProtKB-KW"/>
</dbReference>
<dbReference type="PIRSF" id="PIRSF000456">
    <property type="entry name" value="UDP-GlcNAc_acltr"/>
    <property type="match status" value="1"/>
</dbReference>
<feature type="domain" description="UDP N-acetylglucosamine O-acyltransferase C-terminal" evidence="6">
    <location>
        <begin position="176"/>
        <end position="257"/>
    </location>
</feature>
<dbReference type="GO" id="GO:0016020">
    <property type="term" value="C:membrane"/>
    <property type="evidence" value="ECO:0007669"/>
    <property type="project" value="GOC"/>
</dbReference>
<keyword evidence="3" id="KW-0808">Transferase</keyword>
<dbReference type="InterPro" id="IPR029098">
    <property type="entry name" value="Acetyltransf_C"/>
</dbReference>
<keyword evidence="1" id="KW-0444">Lipid biosynthesis</keyword>
<dbReference type="PANTHER" id="PTHR43480:SF1">
    <property type="entry name" value="ACYL-[ACYL-CARRIER-PROTEIN]--UDP-N-ACETYLGLUCOSAMINE O-ACYLTRANSFERASE, MITOCHONDRIAL-RELATED"/>
    <property type="match status" value="1"/>
</dbReference>
<dbReference type="Proteomes" id="UP000229102">
    <property type="component" value="Unassembled WGS sequence"/>
</dbReference>
<evidence type="ECO:0000256" key="5">
    <source>
        <dbReference type="ARBA" id="ARBA00023315"/>
    </source>
</evidence>
<dbReference type="Pfam" id="PF00132">
    <property type="entry name" value="Hexapep"/>
    <property type="match status" value="2"/>
</dbReference>
<dbReference type="RefSeq" id="WP_100327941.1">
    <property type="nucleotide sequence ID" value="NZ_PENF01000001.1"/>
</dbReference>
<dbReference type="InterPro" id="IPR011004">
    <property type="entry name" value="Trimer_LpxA-like_sf"/>
</dbReference>
<dbReference type="Gene3D" id="2.160.10.10">
    <property type="entry name" value="Hexapeptide repeat proteins"/>
    <property type="match status" value="1"/>
</dbReference>
<dbReference type="EMBL" id="PENF01000001">
    <property type="protein sequence ID" value="PJI19854.1"/>
    <property type="molecule type" value="Genomic_DNA"/>
</dbReference>
<organism evidence="7 8">
    <name type="scientific">Prevotella intermedia</name>
    <dbReference type="NCBI Taxonomy" id="28131"/>
    <lineage>
        <taxon>Bacteria</taxon>
        <taxon>Pseudomonadati</taxon>
        <taxon>Bacteroidota</taxon>
        <taxon>Bacteroidia</taxon>
        <taxon>Bacteroidales</taxon>
        <taxon>Prevotellaceae</taxon>
        <taxon>Prevotella</taxon>
    </lineage>
</organism>
<dbReference type="NCBIfam" id="NF003657">
    <property type="entry name" value="PRK05289.1"/>
    <property type="match status" value="1"/>
</dbReference>
<sequence length="260" mass="28312">MSSEISPKAEVSPKAKIGDGCKIFPFVYIEDDVVIGDNCIVFPFVSILNGSRIGNGNKIHQCSVIGALPQDFNFVGEKSECVIDDNNIIRENVVINRATHRGCQTVIGSDNFLMEGVHISHDTKVGNHCIFSYGTKIAGDCEVADRAIYSSGVIQKARTRVGTAAYITAGTTFARDVPPYIVAGGSPVAYEGVNTTICREMKIDEKVIKHIANAYRLVFHGQTSVFDACIQVDEQVPDSPEIRNIVEFIRNTNEGIIGKL</sequence>
<comment type="caution">
    <text evidence="7">The sequence shown here is derived from an EMBL/GenBank/DDBJ whole genome shotgun (WGS) entry which is preliminary data.</text>
</comment>
<evidence type="ECO:0000256" key="1">
    <source>
        <dbReference type="ARBA" id="ARBA00022516"/>
    </source>
</evidence>
<dbReference type="AlphaFoldDB" id="A0AAJ3VDW6"/>
<evidence type="ECO:0000256" key="3">
    <source>
        <dbReference type="ARBA" id="ARBA00022679"/>
    </source>
</evidence>
<evidence type="ECO:0000313" key="7">
    <source>
        <dbReference type="EMBL" id="PJI19854.1"/>
    </source>
</evidence>
<keyword evidence="5" id="KW-0012">Acyltransferase</keyword>